<proteinExistence type="inferred from homology"/>
<evidence type="ECO:0000256" key="5">
    <source>
        <dbReference type="ARBA" id="ARBA00022927"/>
    </source>
</evidence>
<evidence type="ECO:0000313" key="11">
    <source>
        <dbReference type="Proteomes" id="UP001249851"/>
    </source>
</evidence>
<dbReference type="Proteomes" id="UP001249851">
    <property type="component" value="Unassembled WGS sequence"/>
</dbReference>
<dbReference type="GO" id="GO:0015031">
    <property type="term" value="P:protein transport"/>
    <property type="evidence" value="ECO:0007669"/>
    <property type="project" value="UniProtKB-KW"/>
</dbReference>
<sequence length="342" mass="39021">MDRTALFKATVKTIRTKNKALGVKDAPRDILNSNKRKNEFGAKAREVLMNITKLRDFLLEHQKDYISPFSHVNLEVSGMTDKERDQIDTDAETYMKTCSFAINSLKGEVVCKLYSQQRAIRVKRMVDKKRISRLQPDQKKVKKDAEQTAPCSSTVNVIDGMTKECKKQTDPALDLAPAVSDDEELTPEEVQMFEMENQRLFTEMNSLVDEVRHIEGQVVEISQLQEIFSEKVLHQSTQIDRVYETAVGTTENVKGGNEQIREVRIQEKTALITHWAMFYLHPPTEGVGVGDGKVGMNHIQPYLFLSREEDDDVRDIGKHDFRSALLHPMLSNANLCQHWLAG</sequence>
<evidence type="ECO:0000256" key="2">
    <source>
        <dbReference type="ARBA" id="ARBA00009063"/>
    </source>
</evidence>
<evidence type="ECO:0000256" key="3">
    <source>
        <dbReference type="ARBA" id="ARBA00022448"/>
    </source>
</evidence>
<dbReference type="PANTHER" id="PTHR15959:SF0">
    <property type="entry name" value="SYNTAXIN-18"/>
    <property type="match status" value="1"/>
</dbReference>
<dbReference type="PANTHER" id="PTHR15959">
    <property type="entry name" value="SYNTAXIN-18"/>
    <property type="match status" value="1"/>
</dbReference>
<evidence type="ECO:0000313" key="10">
    <source>
        <dbReference type="EMBL" id="KAK2572112.1"/>
    </source>
</evidence>
<dbReference type="PROSITE" id="PS50192">
    <property type="entry name" value="T_SNARE"/>
    <property type="match status" value="1"/>
</dbReference>
<dbReference type="InterPro" id="IPR019529">
    <property type="entry name" value="Syntaxin-18_N"/>
</dbReference>
<keyword evidence="8" id="KW-0472">Membrane</keyword>
<evidence type="ECO:0000256" key="6">
    <source>
        <dbReference type="ARBA" id="ARBA00022989"/>
    </source>
</evidence>
<comment type="subcellular location">
    <subcellularLocation>
        <location evidence="1">Membrane</location>
        <topology evidence="1">Single-pass type IV membrane protein</topology>
    </subcellularLocation>
</comment>
<keyword evidence="5" id="KW-0653">Protein transport</keyword>
<comment type="similarity">
    <text evidence="2">Belongs to the syntaxin family.</text>
</comment>
<comment type="caution">
    <text evidence="10">The sequence shown here is derived from an EMBL/GenBank/DDBJ whole genome shotgun (WGS) entry which is preliminary data.</text>
</comment>
<dbReference type="Pfam" id="PF10496">
    <property type="entry name" value="Syntaxin-18_N"/>
    <property type="match status" value="1"/>
</dbReference>
<dbReference type="CDD" id="cd15850">
    <property type="entry name" value="SNARE_syntaxin18"/>
    <property type="match status" value="1"/>
</dbReference>
<dbReference type="AlphaFoldDB" id="A0AAD9R324"/>
<protein>
    <submittedName>
        <fullName evidence="10">Syntaxin-18</fullName>
    </submittedName>
</protein>
<dbReference type="SUPFAM" id="SSF58038">
    <property type="entry name" value="SNARE fusion complex"/>
    <property type="match status" value="1"/>
</dbReference>
<evidence type="ECO:0000259" key="9">
    <source>
        <dbReference type="PROSITE" id="PS50192"/>
    </source>
</evidence>
<keyword evidence="3" id="KW-0813">Transport</keyword>
<reference evidence="10" key="2">
    <citation type="journal article" date="2023" name="Science">
        <title>Genomic signatures of disease resistance in endangered staghorn corals.</title>
        <authorList>
            <person name="Vollmer S.V."/>
            <person name="Selwyn J.D."/>
            <person name="Despard B.A."/>
            <person name="Roesel C.L."/>
        </authorList>
    </citation>
    <scope>NUCLEOTIDE SEQUENCE</scope>
    <source>
        <strain evidence="10">K2</strain>
    </source>
</reference>
<keyword evidence="4" id="KW-0812">Transmembrane</keyword>
<organism evidence="10 11">
    <name type="scientific">Acropora cervicornis</name>
    <name type="common">Staghorn coral</name>
    <dbReference type="NCBI Taxonomy" id="6130"/>
    <lineage>
        <taxon>Eukaryota</taxon>
        <taxon>Metazoa</taxon>
        <taxon>Cnidaria</taxon>
        <taxon>Anthozoa</taxon>
        <taxon>Hexacorallia</taxon>
        <taxon>Scleractinia</taxon>
        <taxon>Astrocoeniina</taxon>
        <taxon>Acroporidae</taxon>
        <taxon>Acropora</taxon>
    </lineage>
</organism>
<dbReference type="GO" id="GO:0005783">
    <property type="term" value="C:endoplasmic reticulum"/>
    <property type="evidence" value="ECO:0007669"/>
    <property type="project" value="TreeGrafter"/>
</dbReference>
<keyword evidence="7" id="KW-0175">Coiled coil</keyword>
<dbReference type="GO" id="GO:0006890">
    <property type="term" value="P:retrograde vesicle-mediated transport, Golgi to endoplasmic reticulum"/>
    <property type="evidence" value="ECO:0007669"/>
    <property type="project" value="TreeGrafter"/>
</dbReference>
<dbReference type="Gene3D" id="1.20.5.110">
    <property type="match status" value="1"/>
</dbReference>
<accession>A0AAD9R324</accession>
<feature type="domain" description="T-SNARE coiled-coil homology" evidence="9">
    <location>
        <begin position="209"/>
        <end position="263"/>
    </location>
</feature>
<evidence type="ECO:0000256" key="8">
    <source>
        <dbReference type="ARBA" id="ARBA00023136"/>
    </source>
</evidence>
<reference evidence="10" key="1">
    <citation type="journal article" date="2023" name="G3 (Bethesda)">
        <title>Whole genome assembly and annotation of the endangered Caribbean coral Acropora cervicornis.</title>
        <authorList>
            <person name="Selwyn J.D."/>
            <person name="Vollmer S.V."/>
        </authorList>
    </citation>
    <scope>NUCLEOTIDE SEQUENCE</scope>
    <source>
        <strain evidence="10">K2</strain>
    </source>
</reference>
<keyword evidence="11" id="KW-1185">Reference proteome</keyword>
<evidence type="ECO:0000256" key="1">
    <source>
        <dbReference type="ARBA" id="ARBA00004211"/>
    </source>
</evidence>
<evidence type="ECO:0000256" key="4">
    <source>
        <dbReference type="ARBA" id="ARBA00022692"/>
    </source>
</evidence>
<dbReference type="GO" id="GO:0031201">
    <property type="term" value="C:SNARE complex"/>
    <property type="evidence" value="ECO:0007669"/>
    <property type="project" value="TreeGrafter"/>
</dbReference>
<gene>
    <name evidence="10" type="ORF">P5673_002316</name>
</gene>
<evidence type="ECO:0000256" key="7">
    <source>
        <dbReference type="ARBA" id="ARBA00023054"/>
    </source>
</evidence>
<dbReference type="EMBL" id="JARQWQ010000004">
    <property type="protein sequence ID" value="KAK2572112.1"/>
    <property type="molecule type" value="Genomic_DNA"/>
</dbReference>
<name>A0AAD9R324_ACRCE</name>
<keyword evidence="6" id="KW-1133">Transmembrane helix</keyword>
<dbReference type="InterPro" id="IPR000727">
    <property type="entry name" value="T_SNARE_dom"/>
</dbReference>